<proteinExistence type="predicted"/>
<name>A0ABQ6AU68_9BRAD</name>
<feature type="compositionally biased region" description="Low complexity" evidence="1">
    <location>
        <begin position="40"/>
        <end position="60"/>
    </location>
</feature>
<evidence type="ECO:0000313" key="2">
    <source>
        <dbReference type="EMBL" id="GLR84514.1"/>
    </source>
</evidence>
<evidence type="ECO:0000313" key="3">
    <source>
        <dbReference type="Proteomes" id="UP001156905"/>
    </source>
</evidence>
<gene>
    <name evidence="2" type="ORF">GCM10007857_12240</name>
</gene>
<comment type="caution">
    <text evidence="2">The sequence shown here is derived from an EMBL/GenBank/DDBJ whole genome shotgun (WGS) entry which is preliminary data.</text>
</comment>
<organism evidence="2 3">
    <name type="scientific">Bradyrhizobium iriomotense</name>
    <dbReference type="NCBI Taxonomy" id="441950"/>
    <lineage>
        <taxon>Bacteria</taxon>
        <taxon>Pseudomonadati</taxon>
        <taxon>Pseudomonadota</taxon>
        <taxon>Alphaproteobacteria</taxon>
        <taxon>Hyphomicrobiales</taxon>
        <taxon>Nitrobacteraceae</taxon>
        <taxon>Bradyrhizobium</taxon>
    </lineage>
</organism>
<evidence type="ECO:0000256" key="1">
    <source>
        <dbReference type="SAM" id="MobiDB-lite"/>
    </source>
</evidence>
<dbReference type="EMBL" id="BSOW01000003">
    <property type="protein sequence ID" value="GLR84514.1"/>
    <property type="molecule type" value="Genomic_DNA"/>
</dbReference>
<sequence length="118" mass="11770">MTWAGTSGNSIAATTMDAAGMNGAAAITSAVKAACTHPTAMEAAAAPAEAAPASAAASESIVGNETGSDKNEDGKSRKKITKHGISSLVRGAVIRSSVMPRDCDWHPTTTSSALLIQA</sequence>
<protein>
    <submittedName>
        <fullName evidence="2">Uncharacterized protein</fullName>
    </submittedName>
</protein>
<feature type="region of interest" description="Disordered" evidence="1">
    <location>
        <begin position="40"/>
        <end position="82"/>
    </location>
</feature>
<dbReference type="Proteomes" id="UP001156905">
    <property type="component" value="Unassembled WGS sequence"/>
</dbReference>
<accession>A0ABQ6AU68</accession>
<keyword evidence="3" id="KW-1185">Reference proteome</keyword>
<reference evidence="3" key="1">
    <citation type="journal article" date="2019" name="Int. J. Syst. Evol. Microbiol.">
        <title>The Global Catalogue of Microorganisms (GCM) 10K type strain sequencing project: providing services to taxonomists for standard genome sequencing and annotation.</title>
        <authorList>
            <consortium name="The Broad Institute Genomics Platform"/>
            <consortium name="The Broad Institute Genome Sequencing Center for Infectious Disease"/>
            <person name="Wu L."/>
            <person name="Ma J."/>
        </authorList>
    </citation>
    <scope>NUCLEOTIDE SEQUENCE [LARGE SCALE GENOMIC DNA]</scope>
    <source>
        <strain evidence="3">NBRC 102520</strain>
    </source>
</reference>